<feature type="transmembrane region" description="Helical" evidence="5">
    <location>
        <begin position="20"/>
        <end position="44"/>
    </location>
</feature>
<feature type="transmembrane region" description="Helical" evidence="5">
    <location>
        <begin position="175"/>
        <end position="192"/>
    </location>
</feature>
<sequence length="195" mass="22555">MKKLAELFFRYRSYTPIPFLILMLIFENASVTSLISGFVIALFGEAIRLWGVSWAGSETRTTGKVGGTYLIISGPFAYVRNPLYVGNILIYLGLGIMSFALFPYLQIIALLFFILQYYLIVKAEEEYLFNTFGEQYKKYFNSVPRFFPRFTPHRDETVEQPPFKIKEGLKSERRTLQALFVVSLLIVIKFYLSNS</sequence>
<dbReference type="AlphaFoldDB" id="A0A832DNC5"/>
<dbReference type="GO" id="GO:0012505">
    <property type="term" value="C:endomembrane system"/>
    <property type="evidence" value="ECO:0007669"/>
    <property type="project" value="UniProtKB-SubCell"/>
</dbReference>
<protein>
    <submittedName>
        <fullName evidence="6">Isoprenylcysteine carboxylmethyltransferase family protein</fullName>
    </submittedName>
</protein>
<feature type="transmembrane region" description="Helical" evidence="5">
    <location>
        <begin position="88"/>
        <end position="115"/>
    </location>
</feature>
<dbReference type="InterPro" id="IPR007318">
    <property type="entry name" value="Phopholipid_MeTrfase"/>
</dbReference>
<dbReference type="EMBL" id="DSVI01000010">
    <property type="protein sequence ID" value="HGT48156.1"/>
    <property type="molecule type" value="Genomic_DNA"/>
</dbReference>
<comment type="caution">
    <text evidence="6">The sequence shown here is derived from an EMBL/GenBank/DDBJ whole genome shotgun (WGS) entry which is preliminary data.</text>
</comment>
<dbReference type="GO" id="GO:0008168">
    <property type="term" value="F:methyltransferase activity"/>
    <property type="evidence" value="ECO:0007669"/>
    <property type="project" value="UniProtKB-KW"/>
</dbReference>
<dbReference type="Pfam" id="PF04191">
    <property type="entry name" value="PEMT"/>
    <property type="match status" value="1"/>
</dbReference>
<name>A0A832DNC5_9BACT</name>
<dbReference type="PANTHER" id="PTHR12714:SF9">
    <property type="entry name" value="PROTEIN-S-ISOPRENYLCYSTEINE O-METHYLTRANSFERASE"/>
    <property type="match status" value="1"/>
</dbReference>
<evidence type="ECO:0000256" key="4">
    <source>
        <dbReference type="ARBA" id="ARBA00023136"/>
    </source>
</evidence>
<evidence type="ECO:0000256" key="1">
    <source>
        <dbReference type="ARBA" id="ARBA00004127"/>
    </source>
</evidence>
<accession>A0A832DNC5</accession>
<comment type="subcellular location">
    <subcellularLocation>
        <location evidence="1">Endomembrane system</location>
        <topology evidence="1">Multi-pass membrane protein</topology>
    </subcellularLocation>
</comment>
<proteinExistence type="predicted"/>
<evidence type="ECO:0000256" key="2">
    <source>
        <dbReference type="ARBA" id="ARBA00022692"/>
    </source>
</evidence>
<evidence type="ECO:0000313" key="6">
    <source>
        <dbReference type="EMBL" id="HGT48156.1"/>
    </source>
</evidence>
<keyword evidence="6" id="KW-0489">Methyltransferase</keyword>
<keyword evidence="4 5" id="KW-0472">Membrane</keyword>
<evidence type="ECO:0000256" key="3">
    <source>
        <dbReference type="ARBA" id="ARBA00022989"/>
    </source>
</evidence>
<dbReference type="PANTHER" id="PTHR12714">
    <property type="entry name" value="PROTEIN-S ISOPRENYLCYSTEINE O-METHYLTRANSFERASE"/>
    <property type="match status" value="1"/>
</dbReference>
<gene>
    <name evidence="6" type="ORF">ENS56_08975</name>
</gene>
<organism evidence="6">
    <name type="scientific">Ignavibacterium album</name>
    <dbReference type="NCBI Taxonomy" id="591197"/>
    <lineage>
        <taxon>Bacteria</taxon>
        <taxon>Pseudomonadati</taxon>
        <taxon>Ignavibacteriota</taxon>
        <taxon>Ignavibacteria</taxon>
        <taxon>Ignavibacteriales</taxon>
        <taxon>Ignavibacteriaceae</taxon>
        <taxon>Ignavibacterium</taxon>
    </lineage>
</organism>
<dbReference type="GO" id="GO:0032259">
    <property type="term" value="P:methylation"/>
    <property type="evidence" value="ECO:0007669"/>
    <property type="project" value="UniProtKB-KW"/>
</dbReference>
<keyword evidence="2 5" id="KW-0812">Transmembrane</keyword>
<keyword evidence="3 5" id="KW-1133">Transmembrane helix</keyword>
<evidence type="ECO:0000256" key="5">
    <source>
        <dbReference type="SAM" id="Phobius"/>
    </source>
</evidence>
<reference evidence="6" key="1">
    <citation type="journal article" date="2020" name="mSystems">
        <title>Genome- and Community-Level Interaction Insights into Carbon Utilization and Element Cycling Functions of Hydrothermarchaeota in Hydrothermal Sediment.</title>
        <authorList>
            <person name="Zhou Z."/>
            <person name="Liu Y."/>
            <person name="Xu W."/>
            <person name="Pan J."/>
            <person name="Luo Z.H."/>
            <person name="Li M."/>
        </authorList>
    </citation>
    <scope>NUCLEOTIDE SEQUENCE [LARGE SCALE GENOMIC DNA]</scope>
    <source>
        <strain evidence="6">SpSt-500</strain>
    </source>
</reference>
<dbReference type="Gene3D" id="1.20.120.1630">
    <property type="match status" value="1"/>
</dbReference>
<keyword evidence="6" id="KW-0808">Transferase</keyword>
<dbReference type="PROSITE" id="PS50244">
    <property type="entry name" value="S5A_REDUCTASE"/>
    <property type="match status" value="1"/>
</dbReference>